<dbReference type="Proteomes" id="UP000321306">
    <property type="component" value="Unassembled WGS sequence"/>
</dbReference>
<sequence length="272" mass="30196">MTDPPLLSALQLVGLWIYPIKSCAGIQVISARVTPDAGLDGDREWIIINSENQQVWMGEIHQMALIQPGFDGDDLVLRSPGCSDLRVSRQISQNPCEVNIWNDIEKVNETFSGFDAGEHASRWLTSTLGRPLRLVRLGKEGQTRKALMPLHVVSLASLRALNQRLSEEGHPPVELERFRPNLVIDHEELAPFVEEQVSRLRWENGLELEMIGACIRCIMPNVSPKDATAGREPLAAVTRLSRERAQKNPIFGVYGKAQAEGVLTVGQFGTAF</sequence>
<reference evidence="2 3" key="1">
    <citation type="submission" date="2019-07" db="EMBL/GenBank/DDBJ databases">
        <title>Whole genome shotgun sequence of Deinococcus cellulosilyticus NBRC 106333.</title>
        <authorList>
            <person name="Hosoyama A."/>
            <person name="Uohara A."/>
            <person name="Ohji S."/>
            <person name="Ichikawa N."/>
        </authorList>
    </citation>
    <scope>NUCLEOTIDE SEQUENCE [LARGE SCALE GENOMIC DNA]</scope>
    <source>
        <strain evidence="2 3">NBRC 106333</strain>
    </source>
</reference>
<organism evidence="2 3">
    <name type="scientific">Deinococcus cellulosilyticus (strain DSM 18568 / NBRC 106333 / KACC 11606 / 5516J-15)</name>
    <dbReference type="NCBI Taxonomy" id="1223518"/>
    <lineage>
        <taxon>Bacteria</taxon>
        <taxon>Thermotogati</taxon>
        <taxon>Deinococcota</taxon>
        <taxon>Deinococci</taxon>
        <taxon>Deinococcales</taxon>
        <taxon>Deinococcaceae</taxon>
        <taxon>Deinococcus</taxon>
    </lineage>
</organism>
<dbReference type="SUPFAM" id="SSF141673">
    <property type="entry name" value="MOSC N-terminal domain-like"/>
    <property type="match status" value="1"/>
</dbReference>
<evidence type="ECO:0000313" key="3">
    <source>
        <dbReference type="Proteomes" id="UP000321306"/>
    </source>
</evidence>
<proteinExistence type="predicted"/>
<name>A0A511N5M9_DEIC1</name>
<dbReference type="InterPro" id="IPR011037">
    <property type="entry name" value="Pyrv_Knase-like_insert_dom_sf"/>
</dbReference>
<protein>
    <submittedName>
        <fullName evidence="2">Molybdenum cofactor sulfurase</fullName>
    </submittedName>
</protein>
<dbReference type="OrthoDB" id="581532at2"/>
<dbReference type="GO" id="GO:0030151">
    <property type="term" value="F:molybdenum ion binding"/>
    <property type="evidence" value="ECO:0007669"/>
    <property type="project" value="InterPro"/>
</dbReference>
<dbReference type="EMBL" id="BJXB01000018">
    <property type="protein sequence ID" value="GEM48153.1"/>
    <property type="molecule type" value="Genomic_DNA"/>
</dbReference>
<feature type="domain" description="MOSC" evidence="1">
    <location>
        <begin position="85"/>
        <end position="272"/>
    </location>
</feature>
<dbReference type="GO" id="GO:0030170">
    <property type="term" value="F:pyridoxal phosphate binding"/>
    <property type="evidence" value="ECO:0007669"/>
    <property type="project" value="InterPro"/>
</dbReference>
<keyword evidence="3" id="KW-1185">Reference proteome</keyword>
<dbReference type="InterPro" id="IPR005303">
    <property type="entry name" value="MOCOS_middle"/>
</dbReference>
<dbReference type="PROSITE" id="PS51340">
    <property type="entry name" value="MOSC"/>
    <property type="match status" value="1"/>
</dbReference>
<dbReference type="SUPFAM" id="SSF50800">
    <property type="entry name" value="PK beta-barrel domain-like"/>
    <property type="match status" value="1"/>
</dbReference>
<dbReference type="Pfam" id="PF03476">
    <property type="entry name" value="MOSC_N"/>
    <property type="match status" value="1"/>
</dbReference>
<dbReference type="InterPro" id="IPR005302">
    <property type="entry name" value="MoCF_Sase_C"/>
</dbReference>
<accession>A0A511N5M9</accession>
<gene>
    <name evidence="2" type="ORF">DC3_37880</name>
</gene>
<dbReference type="RefSeq" id="WP_146887002.1">
    <property type="nucleotide sequence ID" value="NZ_BJXB01000018.1"/>
</dbReference>
<comment type="caution">
    <text evidence="2">The sequence shown here is derived from an EMBL/GenBank/DDBJ whole genome shotgun (WGS) entry which is preliminary data.</text>
</comment>
<dbReference type="Pfam" id="PF03473">
    <property type="entry name" value="MOSC"/>
    <property type="match status" value="1"/>
</dbReference>
<evidence type="ECO:0000313" key="2">
    <source>
        <dbReference type="EMBL" id="GEM48153.1"/>
    </source>
</evidence>
<evidence type="ECO:0000259" key="1">
    <source>
        <dbReference type="PROSITE" id="PS51340"/>
    </source>
</evidence>
<dbReference type="GO" id="GO:0003824">
    <property type="term" value="F:catalytic activity"/>
    <property type="evidence" value="ECO:0007669"/>
    <property type="project" value="InterPro"/>
</dbReference>
<dbReference type="AlphaFoldDB" id="A0A511N5M9"/>